<evidence type="ECO:0008006" key="10">
    <source>
        <dbReference type="Google" id="ProtNLM"/>
    </source>
</evidence>
<evidence type="ECO:0000313" key="9">
    <source>
        <dbReference type="Proteomes" id="UP001186944"/>
    </source>
</evidence>
<comment type="similarity">
    <text evidence="1">Belongs to the glycosyl hydrolase 39 family.</text>
</comment>
<evidence type="ECO:0000256" key="2">
    <source>
        <dbReference type="ARBA" id="ARBA00022801"/>
    </source>
</evidence>
<accession>A0AA89C3I3</accession>
<feature type="domain" description="Glycosyl hydrolases family 39 N-terminal catalytic" evidence="6">
    <location>
        <begin position="39"/>
        <end position="533"/>
    </location>
</feature>
<keyword evidence="3" id="KW-0326">Glycosidase</keyword>
<dbReference type="InterPro" id="IPR017853">
    <property type="entry name" value="GH"/>
</dbReference>
<dbReference type="InterPro" id="IPR013783">
    <property type="entry name" value="Ig-like_fold"/>
</dbReference>
<feature type="signal peptide" evidence="5">
    <location>
        <begin position="1"/>
        <end position="23"/>
    </location>
</feature>
<dbReference type="Gene3D" id="2.60.40.10">
    <property type="entry name" value="Immunoglobulins"/>
    <property type="match status" value="1"/>
</dbReference>
<dbReference type="AlphaFoldDB" id="A0AA89C3I3"/>
<feature type="active site" description="Proton donor" evidence="4">
    <location>
        <position position="189"/>
    </location>
</feature>
<evidence type="ECO:0000259" key="7">
    <source>
        <dbReference type="Pfam" id="PF21200"/>
    </source>
</evidence>
<dbReference type="InterPro" id="IPR049165">
    <property type="entry name" value="GH39_as"/>
</dbReference>
<name>A0AA89C3I3_PINIB</name>
<protein>
    <recommendedName>
        <fullName evidence="10">Alpha-L-iduronidase</fullName>
    </recommendedName>
</protein>
<dbReference type="SUPFAM" id="SSF51445">
    <property type="entry name" value="(Trans)glycosidases"/>
    <property type="match status" value="1"/>
</dbReference>
<dbReference type="EMBL" id="VSWD01000004">
    <property type="protein sequence ID" value="KAK3104453.1"/>
    <property type="molecule type" value="Genomic_DNA"/>
</dbReference>
<dbReference type="Proteomes" id="UP001186944">
    <property type="component" value="Unassembled WGS sequence"/>
</dbReference>
<evidence type="ECO:0000313" key="8">
    <source>
        <dbReference type="EMBL" id="KAK3104453.1"/>
    </source>
</evidence>
<dbReference type="PRINTS" id="PR00745">
    <property type="entry name" value="GLHYDRLASE39"/>
</dbReference>
<gene>
    <name evidence="8" type="ORF">FSP39_002381</name>
</gene>
<keyword evidence="2" id="KW-0378">Hydrolase</keyword>
<evidence type="ECO:0000259" key="6">
    <source>
        <dbReference type="Pfam" id="PF01229"/>
    </source>
</evidence>
<dbReference type="SUPFAM" id="SSF51011">
    <property type="entry name" value="Glycosyl hydrolase domain"/>
    <property type="match status" value="1"/>
</dbReference>
<dbReference type="GO" id="GO:0005975">
    <property type="term" value="P:carbohydrate metabolic process"/>
    <property type="evidence" value="ECO:0007669"/>
    <property type="project" value="InterPro"/>
</dbReference>
<evidence type="ECO:0000256" key="1">
    <source>
        <dbReference type="ARBA" id="ARBA00008875"/>
    </source>
</evidence>
<reference evidence="8" key="1">
    <citation type="submission" date="2019-08" db="EMBL/GenBank/DDBJ databases">
        <title>The improved chromosome-level genome for the pearl oyster Pinctada fucata martensii using PacBio sequencing and Hi-C.</title>
        <authorList>
            <person name="Zheng Z."/>
        </authorList>
    </citation>
    <scope>NUCLEOTIDE SEQUENCE</scope>
    <source>
        <strain evidence="8">ZZ-2019</strain>
        <tissue evidence="8">Adductor muscle</tissue>
    </source>
</reference>
<dbReference type="Pfam" id="PF21200">
    <property type="entry name" value="Glyco_hydro_39_C"/>
    <property type="match status" value="1"/>
</dbReference>
<dbReference type="Gene3D" id="3.20.20.80">
    <property type="entry name" value="Glycosidases"/>
    <property type="match status" value="1"/>
</dbReference>
<feature type="domain" description="Alpha-L-iduronidase C-terminal" evidence="7">
    <location>
        <begin position="568"/>
        <end position="664"/>
    </location>
</feature>
<comment type="caution">
    <text evidence="8">The sequence shown here is derived from an EMBL/GenBank/DDBJ whole genome shotgun (WGS) entry which is preliminary data.</text>
</comment>
<dbReference type="PANTHER" id="PTHR12631:SF8">
    <property type="entry name" value="ALPHA-L-IDURONIDASE"/>
    <property type="match status" value="1"/>
</dbReference>
<proteinExistence type="inferred from homology"/>
<keyword evidence="5" id="KW-0732">Signal</keyword>
<evidence type="ECO:0000256" key="4">
    <source>
        <dbReference type="PIRSR" id="PIRSR600514-1"/>
    </source>
</evidence>
<dbReference type="PANTHER" id="PTHR12631">
    <property type="entry name" value="ALPHA-L-IDURONIDASE"/>
    <property type="match status" value="1"/>
</dbReference>
<evidence type="ECO:0000256" key="5">
    <source>
        <dbReference type="SAM" id="SignalP"/>
    </source>
</evidence>
<keyword evidence="9" id="KW-1185">Reference proteome</keyword>
<dbReference type="InterPro" id="IPR051923">
    <property type="entry name" value="Glycosyl_Hydrolase_39"/>
</dbReference>
<dbReference type="InterPro" id="IPR000514">
    <property type="entry name" value="Glyco_hydro_39"/>
</dbReference>
<dbReference type="Gene3D" id="2.60.40.1500">
    <property type="entry name" value="Glycosyl hydrolase domain, family 39"/>
    <property type="match status" value="1"/>
</dbReference>
<organism evidence="8 9">
    <name type="scientific">Pinctada imbricata</name>
    <name type="common">Atlantic pearl-oyster</name>
    <name type="synonym">Pinctada martensii</name>
    <dbReference type="NCBI Taxonomy" id="66713"/>
    <lineage>
        <taxon>Eukaryota</taxon>
        <taxon>Metazoa</taxon>
        <taxon>Spiralia</taxon>
        <taxon>Lophotrochozoa</taxon>
        <taxon>Mollusca</taxon>
        <taxon>Bivalvia</taxon>
        <taxon>Autobranchia</taxon>
        <taxon>Pteriomorphia</taxon>
        <taxon>Pterioida</taxon>
        <taxon>Pterioidea</taxon>
        <taxon>Pteriidae</taxon>
        <taxon>Pinctada</taxon>
    </lineage>
</organism>
<dbReference type="InterPro" id="IPR049166">
    <property type="entry name" value="GH39_cat"/>
</dbReference>
<feature type="chain" id="PRO_5041668448" description="Alpha-L-iduronidase" evidence="5">
    <location>
        <begin position="24"/>
        <end position="665"/>
    </location>
</feature>
<evidence type="ECO:0000256" key="3">
    <source>
        <dbReference type="ARBA" id="ARBA00023295"/>
    </source>
</evidence>
<dbReference type="InterPro" id="IPR049167">
    <property type="entry name" value="GH39_C"/>
</dbReference>
<dbReference type="PROSITE" id="PS01027">
    <property type="entry name" value="GLYCOSYL_HYDROL_F39"/>
    <property type="match status" value="1"/>
</dbReference>
<dbReference type="GO" id="GO:0003940">
    <property type="term" value="F:L-iduronidase activity"/>
    <property type="evidence" value="ECO:0007669"/>
    <property type="project" value="TreeGrafter"/>
</dbReference>
<dbReference type="Pfam" id="PF01229">
    <property type="entry name" value="Glyco_hydro_39"/>
    <property type="match status" value="1"/>
</dbReference>
<sequence length="665" mass="75479">MRMFFSICMTSFVFIAHVTSATAFENRLEYNENRMEYNVVINSSDIIRNLNHFWRSTGFCPPLPHQNAYDFDFGNDMKQNLALIGAIAHGGIEQVRIHWLLDLVTVKEITNKNVTYDFSKLDDLIGLLWERGLKPGFEIMGNPSGIFSDFENITQVYMWKDLVQQVAQNYVDQFGLGDVSTWNFETWNEPDCKDFDKVKMTPKGFLNYYDASRAGLDAVSKILVLGGPGDGCDHPGHSQYSDAFLDHVVNGKNVITGENVSVDYISFHRKGGGSSKTILEKEIASFTNIVKKYPSLQKVKFFNDEADPLVGWSKDEWWRADATYAAIVAKIIAQHQNSFHEKSSINYALLSNDNGFLSFYPHQFTQRTLLARFQMNNTQKPYTEFVRKPVHAVMSMLALLGDKQLDVQITTHKLNKYGKLVSEDAEFGVLASYHDPEFTEGGDSKQVVVLAYNSADTSKRTRNDSVHFDISLDANFTKHDICIVQYALNNLIGNPYAVWTKYGNPDFPSQQMFKEMRLQEGPVMMNRKFFRSGSLSKDKILTYAPIPQPGILLTHVCAKSKTSPDQTTGVNFYNITIGQVLITWSDNCVNSKCVYRYDVEFSKSLSGPYVLLNKDVNSIVTAFVYAPQEQGRQIGGDSVIGYYRVRAVDYFERAGEYSLPQKYPQ</sequence>